<feature type="domain" description="N-acetyltransferase" evidence="4">
    <location>
        <begin position="7"/>
        <end position="164"/>
    </location>
</feature>
<dbReference type="GO" id="GO:0008080">
    <property type="term" value="F:N-acetyltransferase activity"/>
    <property type="evidence" value="ECO:0007669"/>
    <property type="project" value="TreeGrafter"/>
</dbReference>
<evidence type="ECO:0000256" key="3">
    <source>
        <dbReference type="ARBA" id="ARBA00023315"/>
    </source>
</evidence>
<dbReference type="InterPro" id="IPR000182">
    <property type="entry name" value="GNAT_dom"/>
</dbReference>
<evidence type="ECO:0000256" key="2">
    <source>
        <dbReference type="ARBA" id="ARBA00022679"/>
    </source>
</evidence>
<dbReference type="Pfam" id="PF00583">
    <property type="entry name" value="Acetyltransf_1"/>
    <property type="match status" value="1"/>
</dbReference>
<name>A0A1L8ED03_HAEIR</name>
<reference evidence="5" key="1">
    <citation type="submission" date="2017-01" db="EMBL/GenBank/DDBJ databases">
        <title>An insight into the sialome and mialome of the horn fly, Haematobia irritans.</title>
        <authorList>
            <person name="Breijo M."/>
            <person name="Boiani M."/>
            <person name="Ures X."/>
            <person name="Rocha S."/>
            <person name="Sequeira M."/>
            <person name="Ribeiro J.M."/>
        </authorList>
    </citation>
    <scope>NUCLEOTIDE SEQUENCE</scope>
</reference>
<sequence length="174" mass="20245">MATSKNFLFRKAEKNDIKVVVEMIQELADFEKMSDGPQLTEKDLIRDSGLDGGQEYCHIYVLDLIEKEQSLTIGYAICFYSYSTWQGKSYFLEDIYVRPAYRGLGAGARIFREIAAKAKKYKCKRVDFHVLSWNPASKFYKNLGAVDLTEAEQWHFYRLQEKQIDILANEVEQN</sequence>
<dbReference type="Gene3D" id="3.40.630.30">
    <property type="match status" value="1"/>
</dbReference>
<dbReference type="SUPFAM" id="SSF55729">
    <property type="entry name" value="Acyl-CoA N-acyltransferases (Nat)"/>
    <property type="match status" value="1"/>
</dbReference>
<dbReference type="PANTHER" id="PTHR10545">
    <property type="entry name" value="DIAMINE N-ACETYLTRANSFERASE"/>
    <property type="match status" value="1"/>
</dbReference>
<dbReference type="InterPro" id="IPR051016">
    <property type="entry name" value="Diverse_Substrate_AcTransf"/>
</dbReference>
<accession>A0A1L8ED03</accession>
<evidence type="ECO:0000259" key="4">
    <source>
        <dbReference type="PROSITE" id="PS51186"/>
    </source>
</evidence>
<organism evidence="5">
    <name type="scientific">Haematobia irritans</name>
    <name type="common">Horn fly</name>
    <name type="synonym">Conops irritans</name>
    <dbReference type="NCBI Taxonomy" id="7368"/>
    <lineage>
        <taxon>Eukaryota</taxon>
        <taxon>Metazoa</taxon>
        <taxon>Ecdysozoa</taxon>
        <taxon>Arthropoda</taxon>
        <taxon>Hexapoda</taxon>
        <taxon>Insecta</taxon>
        <taxon>Pterygota</taxon>
        <taxon>Neoptera</taxon>
        <taxon>Endopterygota</taxon>
        <taxon>Diptera</taxon>
        <taxon>Brachycera</taxon>
        <taxon>Muscomorpha</taxon>
        <taxon>Muscoidea</taxon>
        <taxon>Muscidae</taxon>
        <taxon>Haematobia</taxon>
    </lineage>
</organism>
<dbReference type="PANTHER" id="PTHR10545:SF29">
    <property type="entry name" value="GH14572P-RELATED"/>
    <property type="match status" value="1"/>
</dbReference>
<protein>
    <submittedName>
        <fullName evidence="5">Putative diamine acetyltransferase 2</fullName>
    </submittedName>
</protein>
<keyword evidence="2 5" id="KW-0808">Transferase</keyword>
<dbReference type="CDD" id="cd04301">
    <property type="entry name" value="NAT_SF"/>
    <property type="match status" value="1"/>
</dbReference>
<dbReference type="PROSITE" id="PS51186">
    <property type="entry name" value="GNAT"/>
    <property type="match status" value="1"/>
</dbReference>
<dbReference type="FunFam" id="3.40.630.30:FF:000064">
    <property type="entry name" value="GNAT family acetyltransferase"/>
    <property type="match status" value="1"/>
</dbReference>
<keyword evidence="3" id="KW-0012">Acyltransferase</keyword>
<dbReference type="InterPro" id="IPR016181">
    <property type="entry name" value="Acyl_CoA_acyltransferase"/>
</dbReference>
<comment type="similarity">
    <text evidence="1">Belongs to the acetyltransferase family.</text>
</comment>
<proteinExistence type="inferred from homology"/>
<evidence type="ECO:0000256" key="1">
    <source>
        <dbReference type="ARBA" id="ARBA00008694"/>
    </source>
</evidence>
<dbReference type="AlphaFoldDB" id="A0A1L8ED03"/>
<evidence type="ECO:0000313" key="5">
    <source>
        <dbReference type="EMBL" id="JAV16611.1"/>
    </source>
</evidence>
<dbReference type="EMBL" id="GFDG01002188">
    <property type="protein sequence ID" value="JAV16611.1"/>
    <property type="molecule type" value="Transcribed_RNA"/>
</dbReference>